<feature type="region of interest" description="Disordered" evidence="1">
    <location>
        <begin position="53"/>
        <end position="74"/>
    </location>
</feature>
<evidence type="ECO:0000313" key="3">
    <source>
        <dbReference type="Proteomes" id="UP000321935"/>
    </source>
</evidence>
<organism evidence="2 3">
    <name type="scientific">Algoriphagus aquimarinus</name>
    <dbReference type="NCBI Taxonomy" id="237018"/>
    <lineage>
        <taxon>Bacteria</taxon>
        <taxon>Pseudomonadati</taxon>
        <taxon>Bacteroidota</taxon>
        <taxon>Cytophagia</taxon>
        <taxon>Cytophagales</taxon>
        <taxon>Cyclobacteriaceae</taxon>
        <taxon>Algoriphagus</taxon>
    </lineage>
</organism>
<dbReference type="EMBL" id="VORW01000027">
    <property type="protein sequence ID" value="TXE03085.1"/>
    <property type="molecule type" value="Genomic_DNA"/>
</dbReference>
<dbReference type="OrthoDB" id="8858565at2"/>
<name>A0A5C7AAP3_9BACT</name>
<dbReference type="InterPro" id="IPR018691">
    <property type="entry name" value="DUF2188"/>
</dbReference>
<comment type="caution">
    <text evidence="2">The sequence shown here is derived from an EMBL/GenBank/DDBJ whole genome shotgun (WGS) entry which is preliminary data.</text>
</comment>
<proteinExistence type="predicted"/>
<sequence>MAKRNQHVIPLGNGWAVKKEGSSRFTVITDNQRDAIKVAREIAKNNQSELIVHGRDGKIREKNSYGKDPHPPKG</sequence>
<dbReference type="RefSeq" id="WP_146921017.1">
    <property type="nucleotide sequence ID" value="NZ_VORW01000027.1"/>
</dbReference>
<reference evidence="2 3" key="1">
    <citation type="submission" date="2019-08" db="EMBL/GenBank/DDBJ databases">
        <title>Genomes sequence of Algoriphagus aquimarinus ACAM450.</title>
        <authorList>
            <person name="Bowman J.P."/>
        </authorList>
    </citation>
    <scope>NUCLEOTIDE SEQUENCE [LARGE SCALE GENOMIC DNA]</scope>
    <source>
        <strain evidence="2 3">ACAM 450</strain>
    </source>
</reference>
<protein>
    <submittedName>
        <fullName evidence="2">DUF2188 domain-containing protein</fullName>
    </submittedName>
</protein>
<evidence type="ECO:0000256" key="1">
    <source>
        <dbReference type="SAM" id="MobiDB-lite"/>
    </source>
</evidence>
<gene>
    <name evidence="2" type="ORF">ESV85_20695</name>
</gene>
<dbReference type="Pfam" id="PF09954">
    <property type="entry name" value="DUF2188"/>
    <property type="match status" value="1"/>
</dbReference>
<accession>A0A5C7AAP3</accession>
<dbReference type="AlphaFoldDB" id="A0A5C7AAP3"/>
<dbReference type="Proteomes" id="UP000321935">
    <property type="component" value="Unassembled WGS sequence"/>
</dbReference>
<evidence type="ECO:0000313" key="2">
    <source>
        <dbReference type="EMBL" id="TXE03085.1"/>
    </source>
</evidence>